<protein>
    <submittedName>
        <fullName evidence="2">MaoC family dehydratase</fullName>
    </submittedName>
</protein>
<dbReference type="CDD" id="cd03453">
    <property type="entry name" value="SAV4209_like"/>
    <property type="match status" value="1"/>
</dbReference>
<dbReference type="PANTHER" id="PTHR43841:SF3">
    <property type="entry name" value="(3R)-HYDROXYACYL-ACP DEHYDRATASE SUBUNIT HADB"/>
    <property type="match status" value="1"/>
</dbReference>
<organism evidence="2 3">
    <name type="scientific">Geobacillus subterraneus</name>
    <dbReference type="NCBI Taxonomy" id="129338"/>
    <lineage>
        <taxon>Bacteria</taxon>
        <taxon>Bacillati</taxon>
        <taxon>Bacillota</taxon>
        <taxon>Bacilli</taxon>
        <taxon>Bacillales</taxon>
        <taxon>Anoxybacillaceae</taxon>
        <taxon>Geobacillus</taxon>
    </lineage>
</organism>
<dbReference type="RefSeq" id="WP_061912092.1">
    <property type="nucleotide sequence ID" value="NZ_AP022557.1"/>
</dbReference>
<dbReference type="SUPFAM" id="SSF54637">
    <property type="entry name" value="Thioesterase/thiol ester dehydrase-isomerase"/>
    <property type="match status" value="1"/>
</dbReference>
<dbReference type="Gene3D" id="3.10.129.10">
    <property type="entry name" value="Hotdog Thioesterase"/>
    <property type="match status" value="1"/>
</dbReference>
<proteinExistence type="predicted"/>
<dbReference type="Proteomes" id="UP000501421">
    <property type="component" value="Chromosome"/>
</dbReference>
<reference evidence="3" key="1">
    <citation type="journal article" date="2020" name="Microbiol. Resour. Announc.">
        <title>Complete Genome Sequence of Geobacillus sp. Strain E55-1, Isolated from Mine Geyser in Japan.</title>
        <authorList>
            <person name="Miyazaki K."/>
            <person name="Hase E."/>
            <person name="Tokito N."/>
        </authorList>
    </citation>
    <scope>NUCLEOTIDE SEQUENCE [LARGE SCALE GENOMIC DNA]</scope>
    <source>
        <strain evidence="3">E55-1</strain>
    </source>
</reference>
<dbReference type="InterPro" id="IPR003965">
    <property type="entry name" value="Fatty_acid_synthase"/>
</dbReference>
<dbReference type="GO" id="GO:0005835">
    <property type="term" value="C:fatty acid synthase complex"/>
    <property type="evidence" value="ECO:0007669"/>
    <property type="project" value="InterPro"/>
</dbReference>
<dbReference type="InterPro" id="IPR029069">
    <property type="entry name" value="HotDog_dom_sf"/>
</dbReference>
<evidence type="ECO:0000313" key="3">
    <source>
        <dbReference type="Proteomes" id="UP000501421"/>
    </source>
</evidence>
<evidence type="ECO:0000313" key="2">
    <source>
        <dbReference type="EMBL" id="BBW96143.1"/>
    </source>
</evidence>
<dbReference type="Pfam" id="PF01575">
    <property type="entry name" value="MaoC_dehydratas"/>
    <property type="match status" value="1"/>
</dbReference>
<feature type="domain" description="MaoC-like" evidence="1">
    <location>
        <begin position="20"/>
        <end position="115"/>
    </location>
</feature>
<dbReference type="InterPro" id="IPR002539">
    <property type="entry name" value="MaoC-like_dom"/>
</dbReference>
<evidence type="ECO:0000259" key="1">
    <source>
        <dbReference type="Pfam" id="PF01575"/>
    </source>
</evidence>
<accession>A0A679FK31</accession>
<dbReference type="PRINTS" id="PR01483">
    <property type="entry name" value="FASYNTHASE"/>
</dbReference>
<gene>
    <name evidence="2" type="primary">maoC</name>
    <name evidence="2" type="ORF">GsuE55_09760</name>
</gene>
<sequence>MTTIREWQVGQSLPEVMLPPVSRLDLIKYAGASGDYNPIHTIDEEAKKAGLPGIIAHGMWTMGNLAKLFTPYYEEGFVQDYFVRFQSMVFLNDVVTLTATVKEKDEKTIRFAVAAVNQHGKDVVKGELVFALYE</sequence>
<dbReference type="PANTHER" id="PTHR43841">
    <property type="entry name" value="3-HYDROXYACYL-THIOESTER DEHYDRATASE HTDX-RELATED"/>
    <property type="match status" value="1"/>
</dbReference>
<name>A0A679FK31_9BACL</name>
<dbReference type="AlphaFoldDB" id="A0A679FK31"/>
<keyword evidence="3" id="KW-1185">Reference proteome</keyword>
<dbReference type="GO" id="GO:0004312">
    <property type="term" value="F:fatty acid synthase activity"/>
    <property type="evidence" value="ECO:0007669"/>
    <property type="project" value="InterPro"/>
</dbReference>
<dbReference type="EMBL" id="AP022557">
    <property type="protein sequence ID" value="BBW96143.1"/>
    <property type="molecule type" value="Genomic_DNA"/>
</dbReference>
<dbReference type="GO" id="GO:0006633">
    <property type="term" value="P:fatty acid biosynthetic process"/>
    <property type="evidence" value="ECO:0007669"/>
    <property type="project" value="InterPro"/>
</dbReference>